<dbReference type="EMBL" id="FO203512">
    <property type="protein sequence ID" value="CCK77609.1"/>
    <property type="molecule type" value="Genomic_DNA"/>
</dbReference>
<accession>R4YV55</accession>
<dbReference type="GO" id="GO:0000976">
    <property type="term" value="F:transcription cis-regulatory region binding"/>
    <property type="evidence" value="ECO:0007669"/>
    <property type="project" value="TreeGrafter"/>
</dbReference>
<keyword evidence="3" id="KW-0804">Transcription</keyword>
<evidence type="ECO:0000313" key="5">
    <source>
        <dbReference type="EMBL" id="CCK77609.1"/>
    </source>
</evidence>
<dbReference type="GO" id="GO:0003700">
    <property type="term" value="F:DNA-binding transcription factor activity"/>
    <property type="evidence" value="ECO:0007669"/>
    <property type="project" value="InterPro"/>
</dbReference>
<gene>
    <name evidence="5" type="ORF">OLEAN_C34330</name>
</gene>
<protein>
    <submittedName>
        <fullName evidence="5">Transcriptional regulator, AraC family</fullName>
    </submittedName>
</protein>
<dbReference type="InterPro" id="IPR032687">
    <property type="entry name" value="AraC-type_N"/>
</dbReference>
<dbReference type="InterPro" id="IPR018060">
    <property type="entry name" value="HTH_AraC"/>
</dbReference>
<dbReference type="InterPro" id="IPR009057">
    <property type="entry name" value="Homeodomain-like_sf"/>
</dbReference>
<keyword evidence="2" id="KW-0238">DNA-binding</keyword>
<dbReference type="AlphaFoldDB" id="R4YV55"/>
<dbReference type="STRING" id="698738.OLEAN_C34330"/>
<dbReference type="SMART" id="SM00342">
    <property type="entry name" value="HTH_ARAC"/>
    <property type="match status" value="1"/>
</dbReference>
<dbReference type="KEGG" id="oai:OLEAN_C34330"/>
<evidence type="ECO:0000313" key="6">
    <source>
        <dbReference type="Proteomes" id="UP000032749"/>
    </source>
</evidence>
<evidence type="ECO:0000256" key="1">
    <source>
        <dbReference type="ARBA" id="ARBA00023015"/>
    </source>
</evidence>
<evidence type="ECO:0000256" key="3">
    <source>
        <dbReference type="ARBA" id="ARBA00023163"/>
    </source>
</evidence>
<dbReference type="Pfam" id="PF12833">
    <property type="entry name" value="HTH_18"/>
    <property type="match status" value="1"/>
</dbReference>
<evidence type="ECO:0000259" key="4">
    <source>
        <dbReference type="PROSITE" id="PS01124"/>
    </source>
</evidence>
<dbReference type="HOGENOM" id="CLU_047522_3_0_6"/>
<keyword evidence="6" id="KW-1185">Reference proteome</keyword>
<feature type="domain" description="HTH araC/xylS-type" evidence="4">
    <location>
        <begin position="236"/>
        <end position="333"/>
    </location>
</feature>
<dbReference type="PROSITE" id="PS01124">
    <property type="entry name" value="HTH_ARAC_FAMILY_2"/>
    <property type="match status" value="1"/>
</dbReference>
<dbReference type="GO" id="GO:0005829">
    <property type="term" value="C:cytosol"/>
    <property type="evidence" value="ECO:0007669"/>
    <property type="project" value="TreeGrafter"/>
</dbReference>
<dbReference type="PANTHER" id="PTHR47894:SF1">
    <property type="entry name" value="HTH-TYPE TRANSCRIPTIONAL REGULATOR VQSM"/>
    <property type="match status" value="1"/>
</dbReference>
<reference evidence="5 6" key="1">
    <citation type="journal article" date="2013" name="Nat. Commun.">
        <title>Genome sequence and functional genomic analysis of the oil-degrading bacterium Oleispira antarctica.</title>
        <authorList>
            <person name="Kube M."/>
            <person name="Chernikova T.N."/>
            <person name="Al-Ramahi Y."/>
            <person name="Beloqui A."/>
            <person name="Lopez-Cortez N."/>
            <person name="Guazzaroni M.E."/>
            <person name="Heipieper H.J."/>
            <person name="Klages S."/>
            <person name="Kotsyurbenko O.R."/>
            <person name="Langer I."/>
            <person name="Nechitaylo T.Y."/>
            <person name="Lunsdorf H."/>
            <person name="Fernandez M."/>
            <person name="Juarez S."/>
            <person name="Ciordia S."/>
            <person name="Singer A."/>
            <person name="Kagan O."/>
            <person name="Egorova O."/>
            <person name="Petit P.A."/>
            <person name="Stogios P."/>
            <person name="Kim Y."/>
            <person name="Tchigvintsev A."/>
            <person name="Flick R."/>
            <person name="Denaro R."/>
            <person name="Genovese M."/>
            <person name="Albar J.P."/>
            <person name="Reva O.N."/>
            <person name="Martinez-Gomariz M."/>
            <person name="Tran H."/>
            <person name="Ferrer M."/>
            <person name="Savchenko A."/>
            <person name="Yakunin A.F."/>
            <person name="Yakimov M.M."/>
            <person name="Golyshina O.V."/>
            <person name="Reinhardt R."/>
            <person name="Golyshin P.N."/>
        </authorList>
    </citation>
    <scope>NUCLEOTIDE SEQUENCE [LARGE SCALE GENOMIC DNA]</scope>
</reference>
<evidence type="ECO:0000256" key="2">
    <source>
        <dbReference type="ARBA" id="ARBA00023125"/>
    </source>
</evidence>
<name>R4YV55_OLEAN</name>
<keyword evidence="1" id="KW-0805">Transcription regulation</keyword>
<dbReference type="PANTHER" id="PTHR47894">
    <property type="entry name" value="HTH-TYPE TRANSCRIPTIONAL REGULATOR GADX"/>
    <property type="match status" value="1"/>
</dbReference>
<organism evidence="5 6">
    <name type="scientific">Oleispira antarctica RB-8</name>
    <dbReference type="NCBI Taxonomy" id="698738"/>
    <lineage>
        <taxon>Bacteria</taxon>
        <taxon>Pseudomonadati</taxon>
        <taxon>Pseudomonadota</taxon>
        <taxon>Gammaproteobacteria</taxon>
        <taxon>Oceanospirillales</taxon>
        <taxon>Oceanospirillaceae</taxon>
        <taxon>Oleispira</taxon>
    </lineage>
</organism>
<sequence>MNDNRKLPIYYLGQIKNTLASWHLDTDAWLAMHHLTSESINDINNNIDYQTFESLLLNAIEISGEKSLGLHIGSRLGVTTHGMMGYAMINSDSIREAIDIFRRFINTRTPLITIDIIETPETLTVQFNEVHDISPIRQAFHEAVLLTLNNILSYISFGDINILKASFCFPRPEYGSLYDEFFHCEIQFFQRKTALTVSLSGLDNPLKMSDANSLTQARNLCELELKKMGQASSNEQKIKEMLINSVGKFPSLEQLAARFHVSPRTLHRYLKNENTSYKEIIESVGSQLAKQYLTESDIGIQEISYLLGYKDIANFRRAFKRWYGVPPSEYRNIHGA</sequence>
<dbReference type="Gene3D" id="1.10.10.60">
    <property type="entry name" value="Homeodomain-like"/>
    <property type="match status" value="1"/>
</dbReference>
<proteinExistence type="predicted"/>
<dbReference type="Pfam" id="PF12625">
    <property type="entry name" value="Arabinose_bd"/>
    <property type="match status" value="1"/>
</dbReference>
<dbReference type="PRINTS" id="PR00032">
    <property type="entry name" value="HTHARAC"/>
</dbReference>
<dbReference type="InterPro" id="IPR020449">
    <property type="entry name" value="Tscrpt_reg_AraC-type_HTH"/>
</dbReference>
<dbReference type="Proteomes" id="UP000032749">
    <property type="component" value="Chromosome"/>
</dbReference>
<dbReference type="SUPFAM" id="SSF46689">
    <property type="entry name" value="Homeodomain-like"/>
    <property type="match status" value="1"/>
</dbReference>